<gene>
    <name evidence="15" type="primary">LOC108668022</name>
</gene>
<dbReference type="GO" id="GO:0009653">
    <property type="term" value="P:anatomical structure morphogenesis"/>
    <property type="evidence" value="ECO:0007669"/>
    <property type="project" value="UniProtKB-ARBA"/>
</dbReference>
<dbReference type="InterPro" id="IPR013098">
    <property type="entry name" value="Ig_I-set"/>
</dbReference>
<dbReference type="GO" id="GO:0016020">
    <property type="term" value="C:membrane"/>
    <property type="evidence" value="ECO:0007669"/>
    <property type="project" value="UniProtKB-SubCell"/>
</dbReference>
<dbReference type="GO" id="GO:0030154">
    <property type="term" value="P:cell differentiation"/>
    <property type="evidence" value="ECO:0007669"/>
    <property type="project" value="UniProtKB-ARBA"/>
</dbReference>
<name>A0A8B7NAN0_HYAAZ</name>
<evidence type="ECO:0000256" key="2">
    <source>
        <dbReference type="ARBA" id="ARBA00022692"/>
    </source>
</evidence>
<dbReference type="GeneID" id="108668022"/>
<feature type="domain" description="Fibronectin type-III" evidence="13">
    <location>
        <begin position="744"/>
        <end position="841"/>
    </location>
</feature>
<evidence type="ECO:0000256" key="11">
    <source>
        <dbReference type="SAM" id="Phobius"/>
    </source>
</evidence>
<dbReference type="SMART" id="SM00408">
    <property type="entry name" value="IGc2"/>
    <property type="match status" value="4"/>
</dbReference>
<comment type="subcellular location">
    <subcellularLocation>
        <location evidence="1">Membrane</location>
        <topology evidence="1">Single-pass membrane protein</topology>
    </subcellularLocation>
</comment>
<dbReference type="InterPro" id="IPR007110">
    <property type="entry name" value="Ig-like_dom"/>
</dbReference>
<keyword evidence="3" id="KW-0732">Signal</keyword>
<evidence type="ECO:0000259" key="13">
    <source>
        <dbReference type="PROSITE" id="PS50853"/>
    </source>
</evidence>
<dbReference type="GO" id="GO:0098609">
    <property type="term" value="P:cell-cell adhesion"/>
    <property type="evidence" value="ECO:0007669"/>
    <property type="project" value="TreeGrafter"/>
</dbReference>
<evidence type="ECO:0000313" key="14">
    <source>
        <dbReference type="Proteomes" id="UP000694843"/>
    </source>
</evidence>
<dbReference type="InterPro" id="IPR036179">
    <property type="entry name" value="Ig-like_dom_sf"/>
</dbReference>
<dbReference type="InterPro" id="IPR003961">
    <property type="entry name" value="FN3_dom"/>
</dbReference>
<evidence type="ECO:0000256" key="10">
    <source>
        <dbReference type="SAM" id="MobiDB-lite"/>
    </source>
</evidence>
<feature type="region of interest" description="Disordered" evidence="10">
    <location>
        <begin position="1102"/>
        <end position="1211"/>
    </location>
</feature>
<dbReference type="CDD" id="cd00063">
    <property type="entry name" value="FN3"/>
    <property type="match status" value="5"/>
</dbReference>
<dbReference type="Pfam" id="PF07679">
    <property type="entry name" value="I-set"/>
    <property type="match status" value="2"/>
</dbReference>
<organism evidence="14 15">
    <name type="scientific">Hyalella azteca</name>
    <name type="common">Amphipod</name>
    <dbReference type="NCBI Taxonomy" id="294128"/>
    <lineage>
        <taxon>Eukaryota</taxon>
        <taxon>Metazoa</taxon>
        <taxon>Ecdysozoa</taxon>
        <taxon>Arthropoda</taxon>
        <taxon>Crustacea</taxon>
        <taxon>Multicrustacea</taxon>
        <taxon>Malacostraca</taxon>
        <taxon>Eumalacostraca</taxon>
        <taxon>Peracarida</taxon>
        <taxon>Amphipoda</taxon>
        <taxon>Senticaudata</taxon>
        <taxon>Talitrida</taxon>
        <taxon>Talitroidea</taxon>
        <taxon>Hyalellidae</taxon>
        <taxon>Hyalella</taxon>
    </lineage>
</organism>
<proteinExistence type="predicted"/>
<accession>A0A8B7NAN0</accession>
<evidence type="ECO:0000256" key="9">
    <source>
        <dbReference type="ARBA" id="ARBA00023319"/>
    </source>
</evidence>
<dbReference type="KEGG" id="hazt:108668022"/>
<dbReference type="InterPro" id="IPR013783">
    <property type="entry name" value="Ig-like_fold"/>
</dbReference>
<keyword evidence="5" id="KW-0130">Cell adhesion</keyword>
<feature type="transmembrane region" description="Helical" evidence="11">
    <location>
        <begin position="970"/>
        <end position="993"/>
    </location>
</feature>
<dbReference type="Pfam" id="PF00041">
    <property type="entry name" value="fn3"/>
    <property type="match status" value="3"/>
</dbReference>
<dbReference type="PANTHER" id="PTHR44170">
    <property type="entry name" value="PROTEIN SIDEKICK"/>
    <property type="match status" value="1"/>
</dbReference>
<dbReference type="InterPro" id="IPR003598">
    <property type="entry name" value="Ig_sub2"/>
</dbReference>
<dbReference type="PROSITE" id="PS50835">
    <property type="entry name" value="IG_LIKE"/>
    <property type="match status" value="3"/>
</dbReference>
<dbReference type="SUPFAM" id="SSF48726">
    <property type="entry name" value="Immunoglobulin"/>
    <property type="match status" value="4"/>
</dbReference>
<dbReference type="RefSeq" id="XP_018010635.2">
    <property type="nucleotide sequence ID" value="XM_018155146.2"/>
</dbReference>
<feature type="domain" description="Ig-like" evidence="12">
    <location>
        <begin position="631"/>
        <end position="736"/>
    </location>
</feature>
<sequence>MLGNGSLIIRRVEAADEGLYLRNLSCSLGDCENKEVLVFRELAERHSGTYSCVVTNIAGTANQTATLKVKVSPRWVVEPVNVRGQVGAIVPLHCQARGVPPPTITWMKAAGTEPQNFQPLPMGVVTADPYSSVLGISSAHPPVVGSNGTLYLGRLEKRHEGWYLCQASNGVGQVLSQHIQLTVLAGAQVVSVGGQLTAPAGQTTQLRCEAQGDPPVTISWTTAGRPVITSDRVSIEESNSAANTVVSELTIRHVMAADAGHYTCTAVNNHAADSATYRLLVLELPHPPSGVTVSPRGSRAVLVRWFTEHTGTPVTLQYRVLTNDGIDNGLWTNVSIEKPEAGDTQGGSQTFQLRDLQPASRYQLQVLARNQLGTSAPSDIVTFVTWEEGSLGGEQYTVRGLEPGALYEVAVRAFNRAGSGPLSSPRIIRATLPAPPRCPPTGVTCRGSGPSLVRVTWDPPSASCSSPLEMGYSLTLTPSPNSPSFHRNYGSIEATTTNLEKSVSGLPPASNVSVRVRAVNERGTSAPSAAVHCTTADGVPGPPARVKAVATSPTSVVVSWSPPAPSTGTILHYTIHTHSPAQGRQREVVGGGLGQPTWREVPALFTGTPLQLIMFIFVTATSSAGEGPSSPVVQVTPQLLGEQPLLILTGEEVWGVLKGGSVTLGCRVLGTPHPNLRWMKTNPNVRGSTGVGGSVQVGGSENEKILLGGDLHISDIQESSNYSCHVHNSAGSDHVTHAVLVVTSPSAPLLRVVHTSHSSLNISIVTQEDGGAPVLGHTIYYRQPSGSWEELSVVPGPESGHSSAVLNYLPCGTQFHIYGTSVNTHGTSPASAVLVTTTAGKTPGRPAVNELIEVNETCITLRLYTWPERGCPITSWKVEQQHEDGQFRDWQIIGSPITRDTQDIGLCGIRDGSRYRYRIAAMSEPGPTTAIYRVILDPVDPFDSSRRTSSIHEVSIAEPGSDGSIFDVHFIAGAISAVLLTAACVICVSLACLRRHVFFRRQRPLSTSSKEELSSSKIYASLRSTKGRKSSVSTPVKSGKSKSIASLGSQDSYGNDSYEICPYATYGQEDQATLQYGLSVHSQISGTRECMAAARTWDETDVSFKTERNPDKRSLRRPPADSKQREPTDGELWVHMEDPESYDGDVNPPCKTDESSSEGYGGRQTPFPQFERQHYEPVQRRQQYGFDQQQIKPRPQQKLPTMASDVVKAKK</sequence>
<keyword evidence="6 11" id="KW-1133">Transmembrane helix</keyword>
<dbReference type="PANTHER" id="PTHR44170:SF11">
    <property type="entry name" value="ROUNDABOUT HOMOLOG 4"/>
    <property type="match status" value="1"/>
</dbReference>
<dbReference type="SUPFAM" id="SSF49265">
    <property type="entry name" value="Fibronectin type III"/>
    <property type="match status" value="3"/>
</dbReference>
<dbReference type="PROSITE" id="PS50853">
    <property type="entry name" value="FN3"/>
    <property type="match status" value="4"/>
</dbReference>
<reference evidence="15" key="1">
    <citation type="submission" date="2025-08" db="UniProtKB">
        <authorList>
            <consortium name="RefSeq"/>
        </authorList>
    </citation>
    <scope>IDENTIFICATION</scope>
    <source>
        <tissue evidence="15">Whole organism</tissue>
    </source>
</reference>
<dbReference type="Pfam" id="PF25059">
    <property type="entry name" value="FN3_DSCAM-DSCAML_C"/>
    <property type="match status" value="1"/>
</dbReference>
<dbReference type="SMART" id="SM00060">
    <property type="entry name" value="FN3"/>
    <property type="match status" value="6"/>
</dbReference>
<evidence type="ECO:0000256" key="7">
    <source>
        <dbReference type="ARBA" id="ARBA00023136"/>
    </source>
</evidence>
<keyword evidence="14" id="KW-1185">Reference proteome</keyword>
<keyword evidence="7 11" id="KW-0472">Membrane</keyword>
<feature type="compositionally biased region" description="Polar residues" evidence="10">
    <location>
        <begin position="1030"/>
        <end position="1050"/>
    </location>
</feature>
<evidence type="ECO:0000313" key="15">
    <source>
        <dbReference type="RefSeq" id="XP_018010635.2"/>
    </source>
</evidence>
<keyword evidence="8" id="KW-1015">Disulfide bond</keyword>
<evidence type="ECO:0000256" key="6">
    <source>
        <dbReference type="ARBA" id="ARBA00022989"/>
    </source>
</evidence>
<keyword evidence="2 11" id="KW-0812">Transmembrane</keyword>
<feature type="domain" description="Fibronectin type-III" evidence="13">
    <location>
        <begin position="287"/>
        <end position="388"/>
    </location>
</feature>
<dbReference type="SMART" id="SM00409">
    <property type="entry name" value="IG"/>
    <property type="match status" value="4"/>
</dbReference>
<evidence type="ECO:0000256" key="8">
    <source>
        <dbReference type="ARBA" id="ARBA00023157"/>
    </source>
</evidence>
<dbReference type="FunFam" id="2.60.40.10:FF:000032">
    <property type="entry name" value="palladin isoform X1"/>
    <property type="match status" value="1"/>
</dbReference>
<evidence type="ECO:0000256" key="1">
    <source>
        <dbReference type="ARBA" id="ARBA00004167"/>
    </source>
</evidence>
<dbReference type="OrthoDB" id="6356708at2759"/>
<evidence type="ECO:0000256" key="4">
    <source>
        <dbReference type="ARBA" id="ARBA00022737"/>
    </source>
</evidence>
<dbReference type="Pfam" id="PF13927">
    <property type="entry name" value="Ig_3"/>
    <property type="match status" value="1"/>
</dbReference>
<feature type="domain" description="Fibronectin type-III" evidence="13">
    <location>
        <begin position="439"/>
        <end position="538"/>
    </location>
</feature>
<dbReference type="InterPro" id="IPR003599">
    <property type="entry name" value="Ig_sub"/>
</dbReference>
<keyword evidence="9" id="KW-0393">Immunoglobulin domain</keyword>
<dbReference type="Gene3D" id="2.60.40.10">
    <property type="entry name" value="Immunoglobulins"/>
    <property type="match status" value="10"/>
</dbReference>
<evidence type="ECO:0000259" key="12">
    <source>
        <dbReference type="PROSITE" id="PS50835"/>
    </source>
</evidence>
<feature type="region of interest" description="Disordered" evidence="10">
    <location>
        <begin position="1029"/>
        <end position="1050"/>
    </location>
</feature>
<dbReference type="Proteomes" id="UP000694843">
    <property type="component" value="Unplaced"/>
</dbReference>
<evidence type="ECO:0000256" key="5">
    <source>
        <dbReference type="ARBA" id="ARBA00022889"/>
    </source>
</evidence>
<feature type="domain" description="Ig-like" evidence="12">
    <location>
        <begin position="187"/>
        <end position="280"/>
    </location>
</feature>
<feature type="compositionally biased region" description="Basic and acidic residues" evidence="10">
    <location>
        <begin position="1102"/>
        <end position="1138"/>
    </location>
</feature>
<feature type="compositionally biased region" description="Low complexity" evidence="10">
    <location>
        <begin position="1180"/>
        <end position="1190"/>
    </location>
</feature>
<evidence type="ECO:0000256" key="3">
    <source>
        <dbReference type="ARBA" id="ARBA00022729"/>
    </source>
</evidence>
<protein>
    <submittedName>
        <fullName evidence="15">Down syndrome cell adhesion molecule-like protein Dscam2</fullName>
    </submittedName>
</protein>
<keyword evidence="4" id="KW-0677">Repeat</keyword>
<dbReference type="InterPro" id="IPR036116">
    <property type="entry name" value="FN3_sf"/>
</dbReference>
<dbReference type="FunFam" id="2.60.40.10:FF:000104">
    <property type="entry name" value="Down syndrome cell adhesion molecule b"/>
    <property type="match status" value="1"/>
</dbReference>
<dbReference type="AlphaFoldDB" id="A0A8B7NAN0"/>
<feature type="domain" description="Ig-like" evidence="12">
    <location>
        <begin position="73"/>
        <end position="182"/>
    </location>
</feature>
<dbReference type="InterPro" id="IPR056754">
    <property type="entry name" value="DSCAM/DSCAML_C"/>
</dbReference>
<feature type="domain" description="Fibronectin type-III" evidence="13">
    <location>
        <begin position="542"/>
        <end position="640"/>
    </location>
</feature>